<proteinExistence type="predicted"/>
<evidence type="ECO:0000313" key="2">
    <source>
        <dbReference type="Proteomes" id="UP000017938"/>
    </source>
</evidence>
<gene>
    <name evidence="1" type="ORF">BN580_00937</name>
</gene>
<accession>R6TVD4</accession>
<sequence length="216" mass="23960">MKHLITIITTLLCISLLFSCTDNSKKPSGESTPDLHFISSTDNTVTYGFDSITALKNALGSTAVVNDYPTRVSGSTESDAFSGFLELAQENGKLWLLVEKENGLMLEHKDGFEAITLFSKELFGQPHIWYHCLYGGKEVTVSTMDLTPLDITVTADMNCSEILSLISKDSPNVDNYQDFEGYKRVSLSIVTLSDREVSCLVFETNDGRKPLRVIRL</sequence>
<protein>
    <recommendedName>
        <fullName evidence="3">Lipoprotein</fullName>
    </recommendedName>
</protein>
<dbReference type="AlphaFoldDB" id="R6TVD4"/>
<evidence type="ECO:0000313" key="1">
    <source>
        <dbReference type="EMBL" id="CDC71876.1"/>
    </source>
</evidence>
<reference evidence="1" key="1">
    <citation type="submission" date="2012-11" db="EMBL/GenBank/DDBJ databases">
        <title>Dependencies among metagenomic species, viruses, plasmids and units of genetic variation.</title>
        <authorList>
            <person name="Nielsen H.B."/>
            <person name="Almeida M."/>
            <person name="Juncker A.S."/>
            <person name="Rasmussen S."/>
            <person name="Li J."/>
            <person name="Sunagawa S."/>
            <person name="Plichta D."/>
            <person name="Gautier L."/>
            <person name="Le Chatelier E."/>
            <person name="Peletier E."/>
            <person name="Bonde I."/>
            <person name="Nielsen T."/>
            <person name="Manichanh C."/>
            <person name="Arumugam M."/>
            <person name="Batto J."/>
            <person name="Santos M.B.Q.D."/>
            <person name="Blom N."/>
            <person name="Borruel N."/>
            <person name="Burgdorf K.S."/>
            <person name="Boumezbeur F."/>
            <person name="Casellas F."/>
            <person name="Dore J."/>
            <person name="Guarner F."/>
            <person name="Hansen T."/>
            <person name="Hildebrand F."/>
            <person name="Kaas R.S."/>
            <person name="Kennedy S."/>
            <person name="Kristiansen K."/>
            <person name="Kultima J.R."/>
            <person name="Leonard P."/>
            <person name="Levenez F."/>
            <person name="Lund O."/>
            <person name="Moumen B."/>
            <person name="Le Paslier D."/>
            <person name="Pons N."/>
            <person name="Pedersen O."/>
            <person name="Prifti E."/>
            <person name="Qin J."/>
            <person name="Raes J."/>
            <person name="Tap J."/>
            <person name="Tims S."/>
            <person name="Ussery D.W."/>
            <person name="Yamada T."/>
            <person name="MetaHit consortium"/>
            <person name="Renault P."/>
            <person name="Sicheritz-Ponten T."/>
            <person name="Bork P."/>
            <person name="Wang J."/>
            <person name="Brunak S."/>
            <person name="Ehrlich S.D."/>
        </authorList>
    </citation>
    <scope>NUCLEOTIDE SEQUENCE [LARGE SCALE GENOMIC DNA]</scope>
</reference>
<comment type="caution">
    <text evidence="1">The sequence shown here is derived from an EMBL/GenBank/DDBJ whole genome shotgun (WGS) entry which is preliminary data.</text>
</comment>
<evidence type="ECO:0008006" key="3">
    <source>
        <dbReference type="Google" id="ProtNLM"/>
    </source>
</evidence>
<dbReference type="Proteomes" id="UP000017938">
    <property type="component" value="Unassembled WGS sequence"/>
</dbReference>
<organism evidence="1 2">
    <name type="scientific">Candidatus Colimorpha enterica</name>
    <dbReference type="NCBI Taxonomy" id="3083063"/>
    <lineage>
        <taxon>Bacteria</taxon>
        <taxon>Pseudomonadati</taxon>
        <taxon>Bacteroidota</taxon>
        <taxon>Bacteroidia</taxon>
        <taxon>Bacteroidales</taxon>
        <taxon>Candidatus Colimorpha</taxon>
    </lineage>
</organism>
<dbReference type="EMBL" id="CBFW010000087">
    <property type="protein sequence ID" value="CDC71876.1"/>
    <property type="molecule type" value="Genomic_DNA"/>
</dbReference>
<dbReference type="PROSITE" id="PS51257">
    <property type="entry name" value="PROKAR_LIPOPROTEIN"/>
    <property type="match status" value="1"/>
</dbReference>
<name>R6TVD4_9BACT</name>